<feature type="transmembrane region" description="Helical" evidence="9">
    <location>
        <begin position="76"/>
        <end position="96"/>
    </location>
</feature>
<comment type="catalytic activity">
    <reaction evidence="9">
        <text>N-terminal S-1,2-diacyl-sn-glyceryl-L-cysteinyl-[lipoprotein] + a glycerophospholipid = N-acyl-S-1,2-diacyl-sn-glyceryl-L-cysteinyl-[lipoprotein] + a 2-acyl-sn-glycero-3-phospholipid + H(+)</text>
        <dbReference type="Rhea" id="RHEA:48228"/>
        <dbReference type="Rhea" id="RHEA-COMP:14681"/>
        <dbReference type="Rhea" id="RHEA-COMP:14684"/>
        <dbReference type="ChEBI" id="CHEBI:15378"/>
        <dbReference type="ChEBI" id="CHEBI:136912"/>
        <dbReference type="ChEBI" id="CHEBI:140656"/>
        <dbReference type="ChEBI" id="CHEBI:140657"/>
        <dbReference type="ChEBI" id="CHEBI:140660"/>
        <dbReference type="EC" id="2.3.1.269"/>
    </reaction>
</comment>
<dbReference type="UniPathway" id="UPA00666"/>
<organism evidence="11 12">
    <name type="scientific">Candidatus Cardinium hertigii</name>
    <dbReference type="NCBI Taxonomy" id="247481"/>
    <lineage>
        <taxon>Bacteria</taxon>
        <taxon>Pseudomonadati</taxon>
        <taxon>Bacteroidota</taxon>
        <taxon>Cytophagia</taxon>
        <taxon>Cytophagales</taxon>
        <taxon>Amoebophilaceae</taxon>
        <taxon>Candidatus Cardinium</taxon>
    </lineage>
</organism>
<dbReference type="Gene3D" id="3.60.110.10">
    <property type="entry name" value="Carbon-nitrogen hydrolase"/>
    <property type="match status" value="1"/>
</dbReference>
<keyword evidence="12" id="KW-1185">Reference proteome</keyword>
<evidence type="ECO:0000313" key="11">
    <source>
        <dbReference type="EMBL" id="AWN81822.1"/>
    </source>
</evidence>
<dbReference type="OrthoDB" id="9804277at2"/>
<name>A0A2Z3LCC0_9BACT</name>
<feature type="transmembrane region" description="Helical" evidence="9">
    <location>
        <begin position="31"/>
        <end position="64"/>
    </location>
</feature>
<evidence type="ECO:0000256" key="7">
    <source>
        <dbReference type="ARBA" id="ARBA00023136"/>
    </source>
</evidence>
<sequence length="561" mass="63995">MPNYLDATLSPSGIAFLTRFPTKQTSRRYTWFWVCLSSSFFGLAWCSAYFGWLLGIAIIPMLLIMETRIAHKKCTGLGYVFLTLLFWNTLTLWWLYHAAPFAFLFTALYNVFCLFVPWLLYYYLRKWGGLYIGYMGLLTAWLTLEYAHLGWKYWEITFPWLNLGNGLAAMAPWIQWYAYTGILGGSLWILGINILLYHLLFKSATALWLKITACWILFPITSSLLLYYSYSDRGIAVEVVTVQPNFNSYTEKVCTSPSFVPYAKQIDRLLTLSKGALSPATSVIVWPESAIHTWLNEASIPYYPYMQPIWQLLQQLPTVHIITGASSFCEYGPTKTTQTARKIGETYIDLFNSILHLNNNKKIDIYHKEKRLPGAEYIPYAHLLPEPVLVWVKQMFEDIGDIDPTLGKGNGTKLFDIAPQIKVAPVNCYESIYGAFVGEATKKGATLLAILTNDNWWGDTPVYHQHFHYSRLLAIAHRRSIVRSANTGVSGFINQRGDVLAATNRLEAAAMQQRLYAHNTLTFYTLHGDYIGQTAAWACLCLLITTCMACWYKKKSLLNLS</sequence>
<accession>A0A2Z3LCC0</accession>
<dbReference type="HAMAP" id="MF_01148">
    <property type="entry name" value="Lnt"/>
    <property type="match status" value="1"/>
</dbReference>
<feature type="transmembrane region" description="Helical" evidence="9">
    <location>
        <begin position="131"/>
        <end position="154"/>
    </location>
</feature>
<feature type="transmembrane region" description="Helical" evidence="9">
    <location>
        <begin position="102"/>
        <end position="124"/>
    </location>
</feature>
<evidence type="ECO:0000256" key="4">
    <source>
        <dbReference type="ARBA" id="ARBA00022679"/>
    </source>
</evidence>
<proteinExistence type="inferred from homology"/>
<dbReference type="EMBL" id="CP029619">
    <property type="protein sequence ID" value="AWN81822.1"/>
    <property type="molecule type" value="Genomic_DNA"/>
</dbReference>
<feature type="transmembrane region" description="Helical" evidence="9">
    <location>
        <begin position="174"/>
        <end position="200"/>
    </location>
</feature>
<keyword evidence="4 9" id="KW-0808">Transferase</keyword>
<dbReference type="GO" id="GO:0016410">
    <property type="term" value="F:N-acyltransferase activity"/>
    <property type="evidence" value="ECO:0007669"/>
    <property type="project" value="UniProtKB-UniRule"/>
</dbReference>
<dbReference type="GO" id="GO:0042158">
    <property type="term" value="P:lipoprotein biosynthetic process"/>
    <property type="evidence" value="ECO:0007669"/>
    <property type="project" value="UniProtKB-UniRule"/>
</dbReference>
<evidence type="ECO:0000256" key="6">
    <source>
        <dbReference type="ARBA" id="ARBA00022989"/>
    </source>
</evidence>
<dbReference type="PANTHER" id="PTHR38686">
    <property type="entry name" value="APOLIPOPROTEIN N-ACYLTRANSFERASE"/>
    <property type="match status" value="1"/>
</dbReference>
<comment type="subcellular location">
    <subcellularLocation>
        <location evidence="1 9">Cell membrane</location>
        <topology evidence="1 9">Multi-pass membrane protein</topology>
    </subcellularLocation>
</comment>
<dbReference type="NCBIfam" id="TIGR00546">
    <property type="entry name" value="lnt"/>
    <property type="match status" value="1"/>
</dbReference>
<dbReference type="Pfam" id="PF00795">
    <property type="entry name" value="CN_hydrolase"/>
    <property type="match status" value="1"/>
</dbReference>
<dbReference type="InterPro" id="IPR045378">
    <property type="entry name" value="LNT_N"/>
</dbReference>
<feature type="domain" description="CN hydrolase" evidence="10">
    <location>
        <begin position="237"/>
        <end position="521"/>
    </location>
</feature>
<keyword evidence="7 9" id="KW-0472">Membrane</keyword>
<comment type="pathway">
    <text evidence="9">Protein modification; lipoprotein biosynthesis (N-acyl transfer).</text>
</comment>
<keyword evidence="11" id="KW-0449">Lipoprotein</keyword>
<dbReference type="PANTHER" id="PTHR38686:SF1">
    <property type="entry name" value="APOLIPOPROTEIN N-ACYLTRANSFERASE"/>
    <property type="match status" value="1"/>
</dbReference>
<dbReference type="KEGG" id="cher:DK880_00501"/>
<comment type="similarity">
    <text evidence="2 9">Belongs to the CN hydrolase family. Apolipoprotein N-acyltransferase subfamily.</text>
</comment>
<dbReference type="SUPFAM" id="SSF56317">
    <property type="entry name" value="Carbon-nitrogen hydrolase"/>
    <property type="match status" value="1"/>
</dbReference>
<evidence type="ECO:0000256" key="3">
    <source>
        <dbReference type="ARBA" id="ARBA00022475"/>
    </source>
</evidence>
<keyword evidence="3 9" id="KW-1003">Cell membrane</keyword>
<evidence type="ECO:0000259" key="10">
    <source>
        <dbReference type="PROSITE" id="PS50263"/>
    </source>
</evidence>
<comment type="function">
    <text evidence="9">Catalyzes the phospholipid dependent N-acylation of the N-terminal cysteine of apolipoprotein, the last step in lipoprotein maturation.</text>
</comment>
<evidence type="ECO:0000256" key="8">
    <source>
        <dbReference type="ARBA" id="ARBA00023315"/>
    </source>
</evidence>
<feature type="transmembrane region" description="Helical" evidence="9">
    <location>
        <begin position="530"/>
        <end position="552"/>
    </location>
</feature>
<dbReference type="RefSeq" id="WP_109997245.1">
    <property type="nucleotide sequence ID" value="NZ_CP029619.1"/>
</dbReference>
<dbReference type="AlphaFoldDB" id="A0A2Z3LCC0"/>
<dbReference type="InterPro" id="IPR004563">
    <property type="entry name" value="Apolipo_AcylTrfase"/>
</dbReference>
<dbReference type="PROSITE" id="PS50263">
    <property type="entry name" value="CN_HYDROLASE"/>
    <property type="match status" value="1"/>
</dbReference>
<dbReference type="Proteomes" id="UP000245872">
    <property type="component" value="Chromosome"/>
</dbReference>
<keyword evidence="5 9" id="KW-0812">Transmembrane</keyword>
<dbReference type="InterPro" id="IPR003010">
    <property type="entry name" value="C-N_Hydrolase"/>
</dbReference>
<feature type="transmembrane region" description="Helical" evidence="9">
    <location>
        <begin position="207"/>
        <end position="230"/>
    </location>
</feature>
<dbReference type="GO" id="GO:0005886">
    <property type="term" value="C:plasma membrane"/>
    <property type="evidence" value="ECO:0007669"/>
    <property type="project" value="UniProtKB-SubCell"/>
</dbReference>
<protein>
    <recommendedName>
        <fullName evidence="9">Apolipoprotein N-acyltransferase</fullName>
        <shortName evidence="9">ALP N-acyltransferase</shortName>
        <ecNumber evidence="9">2.3.1.269</ecNumber>
    </recommendedName>
</protein>
<dbReference type="InterPro" id="IPR036526">
    <property type="entry name" value="C-N_Hydrolase_sf"/>
</dbReference>
<dbReference type="CDD" id="cd07571">
    <property type="entry name" value="ALP_N-acyl_transferase"/>
    <property type="match status" value="1"/>
</dbReference>
<evidence type="ECO:0000313" key="12">
    <source>
        <dbReference type="Proteomes" id="UP000245872"/>
    </source>
</evidence>
<evidence type="ECO:0000256" key="2">
    <source>
        <dbReference type="ARBA" id="ARBA00010065"/>
    </source>
</evidence>
<dbReference type="EC" id="2.3.1.269" evidence="9"/>
<evidence type="ECO:0000256" key="1">
    <source>
        <dbReference type="ARBA" id="ARBA00004651"/>
    </source>
</evidence>
<keyword evidence="8 9" id="KW-0012">Acyltransferase</keyword>
<evidence type="ECO:0000256" key="5">
    <source>
        <dbReference type="ARBA" id="ARBA00022692"/>
    </source>
</evidence>
<reference evidence="11 12" key="1">
    <citation type="submission" date="2018-05" db="EMBL/GenBank/DDBJ databases">
        <title>Candidatus Cardinium hertigii Genome Assembly.</title>
        <authorList>
            <person name="Showmaker K.C."/>
            <person name="Walden K.O."/>
            <person name="Fields C.J."/>
            <person name="Lambert K.N."/>
            <person name="Hudson M.E."/>
        </authorList>
    </citation>
    <scope>NUCLEOTIDE SEQUENCE [LARGE SCALE GENOMIC DNA]</scope>
    <source>
        <strain evidence="12">cHgTN10</strain>
    </source>
</reference>
<dbReference type="Pfam" id="PF20154">
    <property type="entry name" value="LNT_N"/>
    <property type="match status" value="1"/>
</dbReference>
<keyword evidence="6 9" id="KW-1133">Transmembrane helix</keyword>
<gene>
    <name evidence="9 11" type="primary">lnt</name>
    <name evidence="11" type="ORF">DK880_00501</name>
</gene>
<evidence type="ECO:0000256" key="9">
    <source>
        <dbReference type="HAMAP-Rule" id="MF_01148"/>
    </source>
</evidence>